<keyword evidence="1" id="KW-0255">Endonuclease</keyword>
<proteinExistence type="predicted"/>
<dbReference type="GO" id="GO:0004519">
    <property type="term" value="F:endonuclease activity"/>
    <property type="evidence" value="ECO:0007669"/>
    <property type="project" value="UniProtKB-KW"/>
</dbReference>
<dbReference type="EMBL" id="UGTB01000004">
    <property type="protein sequence ID" value="SUB60269.1"/>
    <property type="molecule type" value="Genomic_DNA"/>
</dbReference>
<gene>
    <name evidence="1" type="ORF">NCTC11460_00165</name>
</gene>
<sequence>MPFTVITLKNVPKSLRGDLTKWMQEIATGVYVGNFNTKVREKLWYRVVENVDGGEATMSFAYRNEIGYNYCTINAEREVVELDGIPLILLPNKESTLDSKSKYGYSNASKFRKAKKYSDCSAKTNIEFDVVDSKYVMLAININKDLITIGIQKILNGKDIKMFIDIINVGDKIGNIKITENNRVESIDAKELMNIFKEFIGCMHIVTYGNMKEFERVVVLLDKNGYSLRDYRIYDLLKFVKKDMRGLDDYSIINVLKKYDIIIEDQNDTGCFLDGIYELSTKVNKFTRFMEKE</sequence>
<accession>A0A379CDV1</accession>
<protein>
    <submittedName>
        <fullName evidence="1">Putative ssRNA endonuclease</fullName>
    </submittedName>
</protein>
<dbReference type="Gene3D" id="3.30.70.240">
    <property type="match status" value="1"/>
</dbReference>
<dbReference type="InterPro" id="IPR010152">
    <property type="entry name" value="CRISPR-assoc_prot_Cas2_sub"/>
</dbReference>
<evidence type="ECO:0000313" key="2">
    <source>
        <dbReference type="Proteomes" id="UP000255101"/>
    </source>
</evidence>
<organism evidence="1 2">
    <name type="scientific">Peptostreptococcus anaerobius</name>
    <dbReference type="NCBI Taxonomy" id="1261"/>
    <lineage>
        <taxon>Bacteria</taxon>
        <taxon>Bacillati</taxon>
        <taxon>Bacillota</taxon>
        <taxon>Clostridia</taxon>
        <taxon>Peptostreptococcales</taxon>
        <taxon>Peptostreptococcaceae</taxon>
        <taxon>Peptostreptococcus</taxon>
    </lineage>
</organism>
<dbReference type="Proteomes" id="UP000255101">
    <property type="component" value="Unassembled WGS sequence"/>
</dbReference>
<reference evidence="1 2" key="1">
    <citation type="submission" date="2018-06" db="EMBL/GenBank/DDBJ databases">
        <authorList>
            <consortium name="Pathogen Informatics"/>
            <person name="Doyle S."/>
        </authorList>
    </citation>
    <scope>NUCLEOTIDE SEQUENCE [LARGE SCALE GENOMIC DNA]</scope>
    <source>
        <strain evidence="1 2">NCTC11460</strain>
    </source>
</reference>
<dbReference type="NCBIfam" id="TIGR01873">
    <property type="entry name" value="cas_CT1978"/>
    <property type="match status" value="1"/>
</dbReference>
<dbReference type="Pfam" id="PF09707">
    <property type="entry name" value="Cas_Cas2CT1978"/>
    <property type="match status" value="1"/>
</dbReference>
<keyword evidence="1" id="KW-0378">Hydrolase</keyword>
<dbReference type="AlphaFoldDB" id="A0A379CDV1"/>
<evidence type="ECO:0000313" key="1">
    <source>
        <dbReference type="EMBL" id="SUB60269.1"/>
    </source>
</evidence>
<name>A0A379CDV1_9FIRM</name>
<dbReference type="CDD" id="cd09755">
    <property type="entry name" value="Cas2_I-E"/>
    <property type="match status" value="1"/>
</dbReference>
<keyword evidence="1" id="KW-0540">Nuclease</keyword>